<gene>
    <name evidence="1" type="ORF">DPMN_118814</name>
</gene>
<evidence type="ECO:0000313" key="2">
    <source>
        <dbReference type="Proteomes" id="UP000828390"/>
    </source>
</evidence>
<dbReference type="EMBL" id="JAIWYP010000005">
    <property type="protein sequence ID" value="KAH3817281.1"/>
    <property type="molecule type" value="Genomic_DNA"/>
</dbReference>
<name>A0A9D4JM35_DREPO</name>
<proteinExistence type="predicted"/>
<reference evidence="1" key="1">
    <citation type="journal article" date="2019" name="bioRxiv">
        <title>The Genome of the Zebra Mussel, Dreissena polymorpha: A Resource for Invasive Species Research.</title>
        <authorList>
            <person name="McCartney M.A."/>
            <person name="Auch B."/>
            <person name="Kono T."/>
            <person name="Mallez S."/>
            <person name="Zhang Y."/>
            <person name="Obille A."/>
            <person name="Becker A."/>
            <person name="Abrahante J.E."/>
            <person name="Garbe J."/>
            <person name="Badalamenti J.P."/>
            <person name="Herman A."/>
            <person name="Mangelson H."/>
            <person name="Liachko I."/>
            <person name="Sullivan S."/>
            <person name="Sone E.D."/>
            <person name="Koren S."/>
            <person name="Silverstein K.A.T."/>
            <person name="Beckman K.B."/>
            <person name="Gohl D.M."/>
        </authorList>
    </citation>
    <scope>NUCLEOTIDE SEQUENCE</scope>
    <source>
        <strain evidence="1">Duluth1</strain>
        <tissue evidence="1">Whole animal</tissue>
    </source>
</reference>
<reference evidence="1" key="2">
    <citation type="submission" date="2020-11" db="EMBL/GenBank/DDBJ databases">
        <authorList>
            <person name="McCartney M.A."/>
            <person name="Auch B."/>
            <person name="Kono T."/>
            <person name="Mallez S."/>
            <person name="Becker A."/>
            <person name="Gohl D.M."/>
            <person name="Silverstein K.A.T."/>
            <person name="Koren S."/>
            <person name="Bechman K.B."/>
            <person name="Herman A."/>
            <person name="Abrahante J.E."/>
            <person name="Garbe J."/>
        </authorList>
    </citation>
    <scope>NUCLEOTIDE SEQUENCE</scope>
    <source>
        <strain evidence="1">Duluth1</strain>
        <tissue evidence="1">Whole animal</tissue>
    </source>
</reference>
<accession>A0A9D4JM35</accession>
<protein>
    <submittedName>
        <fullName evidence="1">Uncharacterized protein</fullName>
    </submittedName>
</protein>
<evidence type="ECO:0000313" key="1">
    <source>
        <dbReference type="EMBL" id="KAH3817281.1"/>
    </source>
</evidence>
<dbReference type="AlphaFoldDB" id="A0A9D4JM35"/>
<organism evidence="1 2">
    <name type="scientific">Dreissena polymorpha</name>
    <name type="common">Zebra mussel</name>
    <name type="synonym">Mytilus polymorpha</name>
    <dbReference type="NCBI Taxonomy" id="45954"/>
    <lineage>
        <taxon>Eukaryota</taxon>
        <taxon>Metazoa</taxon>
        <taxon>Spiralia</taxon>
        <taxon>Lophotrochozoa</taxon>
        <taxon>Mollusca</taxon>
        <taxon>Bivalvia</taxon>
        <taxon>Autobranchia</taxon>
        <taxon>Heteroconchia</taxon>
        <taxon>Euheterodonta</taxon>
        <taxon>Imparidentia</taxon>
        <taxon>Neoheterodontei</taxon>
        <taxon>Myida</taxon>
        <taxon>Dreissenoidea</taxon>
        <taxon>Dreissenidae</taxon>
        <taxon>Dreissena</taxon>
    </lineage>
</organism>
<keyword evidence="2" id="KW-1185">Reference proteome</keyword>
<comment type="caution">
    <text evidence="1">The sequence shown here is derived from an EMBL/GenBank/DDBJ whole genome shotgun (WGS) entry which is preliminary data.</text>
</comment>
<dbReference type="Proteomes" id="UP000828390">
    <property type="component" value="Unassembled WGS sequence"/>
</dbReference>
<sequence length="95" mass="10835">MRCKINVTGTLFEFDRNVLKNFPHHTLVDLFPPEEFVGKPRGSIRRSFGGNVRRHLRVLPDRGAPYADYGVPSCVSPRTGVLEGPCRRYADLLFF</sequence>